<organism evidence="1 2">
    <name type="scientific">Gossypium schwendimanii</name>
    <name type="common">Cotton</name>
    <dbReference type="NCBI Taxonomy" id="34291"/>
    <lineage>
        <taxon>Eukaryota</taxon>
        <taxon>Viridiplantae</taxon>
        <taxon>Streptophyta</taxon>
        <taxon>Embryophyta</taxon>
        <taxon>Tracheophyta</taxon>
        <taxon>Spermatophyta</taxon>
        <taxon>Magnoliopsida</taxon>
        <taxon>eudicotyledons</taxon>
        <taxon>Gunneridae</taxon>
        <taxon>Pentapetalae</taxon>
        <taxon>rosids</taxon>
        <taxon>malvids</taxon>
        <taxon>Malvales</taxon>
        <taxon>Malvaceae</taxon>
        <taxon>Malvoideae</taxon>
        <taxon>Gossypium</taxon>
    </lineage>
</organism>
<proteinExistence type="predicted"/>
<feature type="non-terminal residue" evidence="1">
    <location>
        <position position="62"/>
    </location>
</feature>
<evidence type="ECO:0000313" key="1">
    <source>
        <dbReference type="EMBL" id="MBA0855446.1"/>
    </source>
</evidence>
<comment type="caution">
    <text evidence="1">The sequence shown here is derived from an EMBL/GenBank/DDBJ whole genome shotgun (WGS) entry which is preliminary data.</text>
</comment>
<sequence length="62" mass="6814">MDLLYVVHLLELLMGGTDVHSVKLGPCNGSCIRYSIVKLLRFSGYDAAICVSRWHHSGKVPG</sequence>
<gene>
    <name evidence="1" type="ORF">Goshw_014029</name>
</gene>
<keyword evidence="2" id="KW-1185">Reference proteome</keyword>
<protein>
    <submittedName>
        <fullName evidence="1">Uncharacterized protein</fullName>
    </submittedName>
</protein>
<dbReference type="AlphaFoldDB" id="A0A7J9LA52"/>
<dbReference type="InterPro" id="IPR006502">
    <property type="entry name" value="PDDEXK-like"/>
</dbReference>
<dbReference type="OrthoDB" id="985757at2759"/>
<name>A0A7J9LA52_GOSSC</name>
<dbReference type="Pfam" id="PF04720">
    <property type="entry name" value="PDDEXK_6"/>
    <property type="match status" value="1"/>
</dbReference>
<dbReference type="Proteomes" id="UP000593576">
    <property type="component" value="Unassembled WGS sequence"/>
</dbReference>
<dbReference type="EMBL" id="JABFAF010000005">
    <property type="protein sequence ID" value="MBA0855446.1"/>
    <property type="molecule type" value="Genomic_DNA"/>
</dbReference>
<reference evidence="1 2" key="1">
    <citation type="journal article" date="2019" name="Genome Biol. Evol.">
        <title>Insights into the evolution of the New World diploid cottons (Gossypium, subgenus Houzingenia) based on genome sequencing.</title>
        <authorList>
            <person name="Grover C.E."/>
            <person name="Arick M.A. 2nd"/>
            <person name="Thrash A."/>
            <person name="Conover J.L."/>
            <person name="Sanders W.S."/>
            <person name="Peterson D.G."/>
            <person name="Frelichowski J.E."/>
            <person name="Scheffler J.A."/>
            <person name="Scheffler B.E."/>
            <person name="Wendel J.F."/>
        </authorList>
    </citation>
    <scope>NUCLEOTIDE SEQUENCE [LARGE SCALE GENOMIC DNA]</scope>
    <source>
        <strain evidence="1">1</strain>
        <tissue evidence="1">Leaf</tissue>
    </source>
</reference>
<evidence type="ECO:0000313" key="2">
    <source>
        <dbReference type="Proteomes" id="UP000593576"/>
    </source>
</evidence>
<accession>A0A7J9LA52</accession>